<dbReference type="CDD" id="cd00082">
    <property type="entry name" value="HisKA"/>
    <property type="match status" value="1"/>
</dbReference>
<evidence type="ECO:0000259" key="13">
    <source>
        <dbReference type="PROSITE" id="PS50109"/>
    </source>
</evidence>
<feature type="domain" description="Histidine kinase" evidence="13">
    <location>
        <begin position="291"/>
        <end position="507"/>
    </location>
</feature>
<comment type="catalytic activity">
    <reaction evidence="1">
        <text>ATP + protein L-histidine = ADP + protein N-phospho-L-histidine.</text>
        <dbReference type="EC" id="2.7.13.3"/>
    </reaction>
</comment>
<evidence type="ECO:0000256" key="4">
    <source>
        <dbReference type="ARBA" id="ARBA00022553"/>
    </source>
</evidence>
<dbReference type="PRINTS" id="PR00344">
    <property type="entry name" value="BCTRLSENSOR"/>
</dbReference>
<dbReference type="SUPFAM" id="SSF55874">
    <property type="entry name" value="ATPase domain of HSP90 chaperone/DNA topoisomerase II/histidine kinase"/>
    <property type="match status" value="1"/>
</dbReference>
<dbReference type="PANTHER" id="PTHR45436:SF5">
    <property type="entry name" value="SENSOR HISTIDINE KINASE TRCS"/>
    <property type="match status" value="1"/>
</dbReference>
<dbReference type="InterPro" id="IPR003660">
    <property type="entry name" value="HAMP_dom"/>
</dbReference>
<evidence type="ECO:0000256" key="3">
    <source>
        <dbReference type="ARBA" id="ARBA00012438"/>
    </source>
</evidence>
<evidence type="ECO:0000256" key="11">
    <source>
        <dbReference type="SAM" id="MobiDB-lite"/>
    </source>
</evidence>
<dbReference type="Pfam" id="PF02518">
    <property type="entry name" value="HATPase_c"/>
    <property type="match status" value="1"/>
</dbReference>
<evidence type="ECO:0000256" key="2">
    <source>
        <dbReference type="ARBA" id="ARBA00004370"/>
    </source>
</evidence>
<evidence type="ECO:0000256" key="5">
    <source>
        <dbReference type="ARBA" id="ARBA00022679"/>
    </source>
</evidence>
<keyword evidence="8 12" id="KW-1133">Transmembrane helix</keyword>
<dbReference type="EMBL" id="CAFAZX010000059">
    <property type="protein sequence ID" value="CAB4844215.1"/>
    <property type="molecule type" value="Genomic_DNA"/>
</dbReference>
<dbReference type="InterPro" id="IPR005467">
    <property type="entry name" value="His_kinase_dom"/>
</dbReference>
<keyword evidence="7" id="KW-0418">Kinase</keyword>
<dbReference type="FunFam" id="3.30.565.10:FF:000006">
    <property type="entry name" value="Sensor histidine kinase WalK"/>
    <property type="match status" value="1"/>
</dbReference>
<dbReference type="Pfam" id="PF00512">
    <property type="entry name" value="HisKA"/>
    <property type="match status" value="1"/>
</dbReference>
<feature type="transmembrane region" description="Helical" evidence="12">
    <location>
        <begin position="199"/>
        <end position="217"/>
    </location>
</feature>
<accession>A0A6J7BGB5</accession>
<dbReference type="Gene3D" id="3.30.565.10">
    <property type="entry name" value="Histidine kinase-like ATPase, C-terminal domain"/>
    <property type="match status" value="1"/>
</dbReference>
<dbReference type="InterPro" id="IPR036097">
    <property type="entry name" value="HisK_dim/P_sf"/>
</dbReference>
<evidence type="ECO:0000256" key="7">
    <source>
        <dbReference type="ARBA" id="ARBA00022777"/>
    </source>
</evidence>
<dbReference type="AlphaFoldDB" id="A0A6J7BGB5"/>
<dbReference type="GO" id="GO:0000155">
    <property type="term" value="F:phosphorelay sensor kinase activity"/>
    <property type="evidence" value="ECO:0007669"/>
    <property type="project" value="InterPro"/>
</dbReference>
<dbReference type="SMART" id="SM00387">
    <property type="entry name" value="HATPase_c"/>
    <property type="match status" value="1"/>
</dbReference>
<organism evidence="15">
    <name type="scientific">freshwater metagenome</name>
    <dbReference type="NCBI Taxonomy" id="449393"/>
    <lineage>
        <taxon>unclassified sequences</taxon>
        <taxon>metagenomes</taxon>
        <taxon>ecological metagenomes</taxon>
    </lineage>
</organism>
<evidence type="ECO:0000256" key="12">
    <source>
        <dbReference type="SAM" id="Phobius"/>
    </source>
</evidence>
<dbReference type="GO" id="GO:0005886">
    <property type="term" value="C:plasma membrane"/>
    <property type="evidence" value="ECO:0007669"/>
    <property type="project" value="TreeGrafter"/>
</dbReference>
<dbReference type="Gene3D" id="6.10.340.10">
    <property type="match status" value="1"/>
</dbReference>
<evidence type="ECO:0000256" key="8">
    <source>
        <dbReference type="ARBA" id="ARBA00022989"/>
    </source>
</evidence>
<dbReference type="SUPFAM" id="SSF158472">
    <property type="entry name" value="HAMP domain-like"/>
    <property type="match status" value="1"/>
</dbReference>
<evidence type="ECO:0000313" key="15">
    <source>
        <dbReference type="EMBL" id="CAB4844215.1"/>
    </source>
</evidence>
<dbReference type="EC" id="2.7.13.3" evidence="3"/>
<dbReference type="SMART" id="SM00388">
    <property type="entry name" value="HisKA"/>
    <property type="match status" value="1"/>
</dbReference>
<comment type="subcellular location">
    <subcellularLocation>
        <location evidence="2">Membrane</location>
    </subcellularLocation>
</comment>
<dbReference type="InterPro" id="IPR004358">
    <property type="entry name" value="Sig_transdc_His_kin-like_C"/>
</dbReference>
<evidence type="ECO:0000256" key="10">
    <source>
        <dbReference type="ARBA" id="ARBA00023136"/>
    </source>
</evidence>
<keyword evidence="6 12" id="KW-0812">Transmembrane</keyword>
<dbReference type="Gene3D" id="1.10.287.130">
    <property type="match status" value="1"/>
</dbReference>
<evidence type="ECO:0000256" key="6">
    <source>
        <dbReference type="ARBA" id="ARBA00022692"/>
    </source>
</evidence>
<dbReference type="CDD" id="cd06225">
    <property type="entry name" value="HAMP"/>
    <property type="match status" value="1"/>
</dbReference>
<evidence type="ECO:0000259" key="14">
    <source>
        <dbReference type="PROSITE" id="PS50885"/>
    </source>
</evidence>
<dbReference type="InterPro" id="IPR050428">
    <property type="entry name" value="TCS_sensor_his_kinase"/>
</dbReference>
<dbReference type="Pfam" id="PF00672">
    <property type="entry name" value="HAMP"/>
    <property type="match status" value="1"/>
</dbReference>
<dbReference type="FunFam" id="1.10.287.130:FF:000001">
    <property type="entry name" value="Two-component sensor histidine kinase"/>
    <property type="match status" value="1"/>
</dbReference>
<dbReference type="InterPro" id="IPR036890">
    <property type="entry name" value="HATPase_C_sf"/>
</dbReference>
<dbReference type="PROSITE" id="PS50885">
    <property type="entry name" value="HAMP"/>
    <property type="match status" value="1"/>
</dbReference>
<gene>
    <name evidence="15" type="ORF">UFOPK3241_01005</name>
    <name evidence="16" type="ORF">UFOPK3707_00829</name>
</gene>
<dbReference type="PANTHER" id="PTHR45436">
    <property type="entry name" value="SENSOR HISTIDINE KINASE YKOH"/>
    <property type="match status" value="1"/>
</dbReference>
<keyword evidence="5" id="KW-0808">Transferase</keyword>
<evidence type="ECO:0000256" key="1">
    <source>
        <dbReference type="ARBA" id="ARBA00000085"/>
    </source>
</evidence>
<feature type="region of interest" description="Disordered" evidence="11">
    <location>
        <begin position="75"/>
        <end position="109"/>
    </location>
</feature>
<evidence type="ECO:0000256" key="9">
    <source>
        <dbReference type="ARBA" id="ARBA00023012"/>
    </source>
</evidence>
<feature type="domain" description="HAMP" evidence="14">
    <location>
        <begin position="223"/>
        <end position="276"/>
    </location>
</feature>
<keyword evidence="10 12" id="KW-0472">Membrane</keyword>
<evidence type="ECO:0000313" key="16">
    <source>
        <dbReference type="EMBL" id="CAB4930545.1"/>
    </source>
</evidence>
<dbReference type="CDD" id="cd00075">
    <property type="entry name" value="HATPase"/>
    <property type="match status" value="1"/>
</dbReference>
<keyword evidence="4" id="KW-0597">Phosphoprotein</keyword>
<dbReference type="SUPFAM" id="SSF47384">
    <property type="entry name" value="Homodimeric domain of signal transducing histidine kinase"/>
    <property type="match status" value="1"/>
</dbReference>
<dbReference type="InterPro" id="IPR003594">
    <property type="entry name" value="HATPase_dom"/>
</dbReference>
<keyword evidence="9" id="KW-0902">Two-component regulatory system</keyword>
<dbReference type="PROSITE" id="PS50109">
    <property type="entry name" value="HIS_KIN"/>
    <property type="match status" value="1"/>
</dbReference>
<dbReference type="InterPro" id="IPR003661">
    <property type="entry name" value="HisK_dim/P_dom"/>
</dbReference>
<sequence>MPSPLRSVSNPLSMWSLRNRLVVGVVVLAGLGFAASDIAAGSALRSFLVTQMDTSLTSVAGGTALRLDRAGIAQDEDNMMNNSGEESDDSPLLNKSAAPMMSAPTPGPLRQVPTSMSVTLLGMDGTILGVIGGDLNPQEIGQYISGLTPAEVLSHKGVPYTISAPGADFRVLARVLPSEVGSVVVAQSLEYIDQTVHQLQILFIFIGLIALLLIGLASRKVIEIGLKPLEEVEVTAESIASGNLSARLPEAKPDTEVGRLVASLNQMLARIEESFEARTASESRLRRFVADASHELRTPLTAIRGFAELHRQGAVKGEAQTSQLLSRIENESLRMGSLVEDLLLLARLDQAPDFENLPVNLSSVVKEAAESARAAGPEHPVTINLPEEDLYVLGDNNRIHQVVANLLANARTHTAAGTAITVTVAQSDDGVTVAVEDQGPGLSEHDQGKIFERFFRADPSRSRTSDEGSGLGLSIVDAVMRAHGGRVSVTSKLGEGATFTLFFPLSNELPTE</sequence>
<protein>
    <recommendedName>
        <fullName evidence="3">histidine kinase</fullName>
        <ecNumber evidence="3">2.7.13.3</ecNumber>
    </recommendedName>
</protein>
<name>A0A6J7BGB5_9ZZZZ</name>
<reference evidence="15" key="1">
    <citation type="submission" date="2020-05" db="EMBL/GenBank/DDBJ databases">
        <authorList>
            <person name="Chiriac C."/>
            <person name="Salcher M."/>
            <person name="Ghai R."/>
            <person name="Kavagutti S V."/>
        </authorList>
    </citation>
    <scope>NUCLEOTIDE SEQUENCE</scope>
</reference>
<dbReference type="SMART" id="SM00304">
    <property type="entry name" value="HAMP"/>
    <property type="match status" value="1"/>
</dbReference>
<dbReference type="EMBL" id="CAFBMY010000136">
    <property type="protein sequence ID" value="CAB4930545.1"/>
    <property type="molecule type" value="Genomic_DNA"/>
</dbReference>
<proteinExistence type="predicted"/>